<comment type="caution">
    <text evidence="2">The sequence shown here is derived from an EMBL/GenBank/DDBJ whole genome shotgun (WGS) entry which is preliminary data.</text>
</comment>
<evidence type="ECO:0000256" key="1">
    <source>
        <dbReference type="SAM" id="MobiDB-lite"/>
    </source>
</evidence>
<protein>
    <submittedName>
        <fullName evidence="2">Uncharacterized protein</fullName>
    </submittedName>
</protein>
<evidence type="ECO:0000313" key="2">
    <source>
        <dbReference type="EMBL" id="PPA75335.1"/>
    </source>
</evidence>
<organism evidence="2 3">
    <name type="scientific">Achromobacter spanius</name>
    <dbReference type="NCBI Taxonomy" id="217203"/>
    <lineage>
        <taxon>Bacteria</taxon>
        <taxon>Pseudomonadati</taxon>
        <taxon>Pseudomonadota</taxon>
        <taxon>Betaproteobacteria</taxon>
        <taxon>Burkholderiales</taxon>
        <taxon>Alcaligenaceae</taxon>
        <taxon>Achromobacter</taxon>
    </lineage>
</organism>
<proteinExistence type="predicted"/>
<accession>A0A2S5GR30</accession>
<dbReference type="EMBL" id="PREU01000006">
    <property type="protein sequence ID" value="PPA75335.1"/>
    <property type="molecule type" value="Genomic_DNA"/>
</dbReference>
<gene>
    <name evidence="2" type="ORF">C4E15_14595</name>
</gene>
<feature type="region of interest" description="Disordered" evidence="1">
    <location>
        <begin position="33"/>
        <end position="63"/>
    </location>
</feature>
<sequence>MFAWLERFKTLALAALAASAVVLLAYLRGRSVGSRAERQGRDTQINRQADQARHEVRDVQHQTAGMDDAAIADELKRDWVRGARPGGR</sequence>
<name>A0A2S5GR30_9BURK</name>
<dbReference type="RefSeq" id="WP_104144018.1">
    <property type="nucleotide sequence ID" value="NZ_PREU01000006.1"/>
</dbReference>
<dbReference type="Proteomes" id="UP000239990">
    <property type="component" value="Unassembled WGS sequence"/>
</dbReference>
<dbReference type="AlphaFoldDB" id="A0A2S5GR30"/>
<feature type="compositionally biased region" description="Basic and acidic residues" evidence="1">
    <location>
        <begin position="50"/>
        <end position="60"/>
    </location>
</feature>
<evidence type="ECO:0000313" key="3">
    <source>
        <dbReference type="Proteomes" id="UP000239990"/>
    </source>
</evidence>
<dbReference type="OrthoDB" id="8667265at2"/>
<reference evidence="2 3" key="1">
    <citation type="submission" date="2018-02" db="EMBL/GenBank/DDBJ databases">
        <title>Draft Genome of Achromobacter spanius stain 6.</title>
        <authorList>
            <person name="Gunasekera T.S."/>
            <person name="Radwan O."/>
            <person name="Ruiz O.N."/>
        </authorList>
    </citation>
    <scope>NUCLEOTIDE SEQUENCE [LARGE SCALE GENOMIC DNA]</scope>
    <source>
        <strain evidence="2 3">6</strain>
    </source>
</reference>